<accession>A0A7S1X3I2</accession>
<dbReference type="GO" id="GO:0000027">
    <property type="term" value="P:ribosomal large subunit assembly"/>
    <property type="evidence" value="ECO:0007669"/>
    <property type="project" value="TreeGrafter"/>
</dbReference>
<dbReference type="EMBL" id="HBGG01017071">
    <property type="protein sequence ID" value="CAD9206521.1"/>
    <property type="molecule type" value="Transcribed_RNA"/>
</dbReference>
<evidence type="ECO:0000259" key="7">
    <source>
        <dbReference type="Pfam" id="PF17777"/>
    </source>
</evidence>
<reference evidence="8" key="1">
    <citation type="submission" date="2021-01" db="EMBL/GenBank/DDBJ databases">
        <authorList>
            <person name="Corre E."/>
            <person name="Pelletier E."/>
            <person name="Niang G."/>
            <person name="Scheremetjew M."/>
            <person name="Finn R."/>
            <person name="Kale V."/>
            <person name="Holt S."/>
            <person name="Cochrane G."/>
            <person name="Meng A."/>
            <person name="Brown T."/>
            <person name="Cohen L."/>
        </authorList>
    </citation>
    <scope>NUCLEOTIDE SEQUENCE</scope>
    <source>
        <strain evidence="8">PLY429</strain>
    </source>
</reference>
<dbReference type="Pfam" id="PF00466">
    <property type="entry name" value="Ribosomal_L10"/>
    <property type="match status" value="1"/>
</dbReference>
<dbReference type="InterPro" id="IPR050323">
    <property type="entry name" value="Ribosomal_protein_uL10"/>
</dbReference>
<dbReference type="GO" id="GO:0070180">
    <property type="term" value="F:large ribosomal subunit rRNA binding"/>
    <property type="evidence" value="ECO:0007669"/>
    <property type="project" value="TreeGrafter"/>
</dbReference>
<dbReference type="GO" id="GO:0022625">
    <property type="term" value="C:cytosolic large ribosomal subunit"/>
    <property type="evidence" value="ECO:0007669"/>
    <property type="project" value="TreeGrafter"/>
</dbReference>
<protein>
    <recommendedName>
        <fullName evidence="5">60S acidic ribosomal protein P0</fullName>
    </recommendedName>
</protein>
<dbReference type="Gene3D" id="3.90.105.20">
    <property type="match status" value="1"/>
</dbReference>
<dbReference type="Pfam" id="PF00428">
    <property type="entry name" value="Ribosomal_60s"/>
    <property type="match status" value="1"/>
</dbReference>
<comment type="function">
    <text evidence="1 5">Ribosomal protein P0 is the functional equivalent of E.coli protein L10.</text>
</comment>
<evidence type="ECO:0000256" key="5">
    <source>
        <dbReference type="PIRNR" id="PIRNR039087"/>
    </source>
</evidence>
<dbReference type="InterPro" id="IPR043141">
    <property type="entry name" value="Ribosomal_uL10-like_sf"/>
</dbReference>
<evidence type="ECO:0000313" key="8">
    <source>
        <dbReference type="EMBL" id="CAD9206521.1"/>
    </source>
</evidence>
<dbReference type="PANTHER" id="PTHR45699">
    <property type="entry name" value="60S ACIDIC RIBOSOMAL PROTEIN P0"/>
    <property type="match status" value="1"/>
</dbReference>
<dbReference type="SUPFAM" id="SSF160369">
    <property type="entry name" value="Ribosomal protein L10-like"/>
    <property type="match status" value="1"/>
</dbReference>
<comment type="similarity">
    <text evidence="2 5">Belongs to the universal ribosomal protein uL10 family.</text>
</comment>
<dbReference type="PANTHER" id="PTHR45699:SF3">
    <property type="entry name" value="LARGE RIBOSOMAL SUBUNIT PROTEIN UL10"/>
    <property type="match status" value="1"/>
</dbReference>
<dbReference type="AlphaFoldDB" id="A0A7S1X3I2"/>
<name>A0A7S1X3I2_9CHLO</name>
<feature type="region of interest" description="Disordered" evidence="6">
    <location>
        <begin position="282"/>
        <end position="313"/>
    </location>
</feature>
<evidence type="ECO:0000256" key="6">
    <source>
        <dbReference type="SAM" id="MobiDB-lite"/>
    </source>
</evidence>
<keyword evidence="3 5" id="KW-0689">Ribosomal protein</keyword>
<proteinExistence type="inferred from homology"/>
<dbReference type="GO" id="GO:0003735">
    <property type="term" value="F:structural constituent of ribosome"/>
    <property type="evidence" value="ECO:0007669"/>
    <property type="project" value="TreeGrafter"/>
</dbReference>
<gene>
    <name evidence="8" type="ORF">TCHU04912_LOCUS8757</name>
</gene>
<dbReference type="InterPro" id="IPR043164">
    <property type="entry name" value="Ribosomal_uL10-like_insert_sf"/>
</dbReference>
<keyword evidence="4 5" id="KW-0687">Ribonucleoprotein</keyword>
<dbReference type="PIRSF" id="PIRSF039087">
    <property type="entry name" value="L10E"/>
    <property type="match status" value="1"/>
</dbReference>
<dbReference type="InterPro" id="IPR040637">
    <property type="entry name" value="Ribosomal_uL10-like_insert"/>
</dbReference>
<feature type="domain" description="Large ribosomal subunit protein uL10-like insertion" evidence="7">
    <location>
        <begin position="112"/>
        <end position="181"/>
    </location>
</feature>
<organism evidence="8">
    <name type="scientific">Tetraselmis chuii</name>
    <dbReference type="NCBI Taxonomy" id="63592"/>
    <lineage>
        <taxon>Eukaryota</taxon>
        <taxon>Viridiplantae</taxon>
        <taxon>Chlorophyta</taxon>
        <taxon>core chlorophytes</taxon>
        <taxon>Chlorodendrophyceae</taxon>
        <taxon>Chlorodendrales</taxon>
        <taxon>Chlorodendraceae</taxon>
        <taxon>Tetraselmis</taxon>
    </lineage>
</organism>
<dbReference type="GO" id="GO:0002181">
    <property type="term" value="P:cytoplasmic translation"/>
    <property type="evidence" value="ECO:0007669"/>
    <property type="project" value="TreeGrafter"/>
</dbReference>
<evidence type="ECO:0000256" key="3">
    <source>
        <dbReference type="ARBA" id="ARBA00022980"/>
    </source>
</evidence>
<evidence type="ECO:0000256" key="2">
    <source>
        <dbReference type="ARBA" id="ARBA00008889"/>
    </source>
</evidence>
<dbReference type="InterPro" id="IPR001790">
    <property type="entry name" value="Ribosomal_uL10"/>
</dbReference>
<dbReference type="Gene3D" id="3.30.70.1730">
    <property type="match status" value="1"/>
</dbReference>
<evidence type="ECO:0000256" key="1">
    <source>
        <dbReference type="ARBA" id="ARBA00002200"/>
    </source>
</evidence>
<dbReference type="CDD" id="cd05795">
    <property type="entry name" value="Ribosomal_P0_L10e"/>
    <property type="match status" value="1"/>
</dbReference>
<sequence length="313" mass="33588">MAAAAKKEKYEQKLTGILSKYSKAFLVHADNVTSKQFQQIRAALRLMNDSTILMGKNTLMKRCFRLYMERTGDEKFASLLPLMVGNVGLVFTNGDLIETRDKIAEFKKGAPARVGLLAPLNVYVPAGPTGLGPEQTSFFQALNIPTKITKGVIEITSDVTVIKEGERVGPSQATLLTKLGIKPFSYGLVVMEVFENGTIYSPKVLDITEADLAAKFSAGVRNVAALCMAIGYPTLASIPHSVINGYKNVLAIALEIDYTFPLAQKVKDYLANPEAFAAAATPAAGGGGGAAAAAPEPEPEEEEEEDMGFDLFD</sequence>
<evidence type="ECO:0000256" key="4">
    <source>
        <dbReference type="ARBA" id="ARBA00023274"/>
    </source>
</evidence>
<feature type="compositionally biased region" description="Acidic residues" evidence="6">
    <location>
        <begin position="297"/>
        <end position="313"/>
    </location>
</feature>
<dbReference type="FunFam" id="3.90.105.20:FF:000001">
    <property type="entry name" value="60S acidic ribosomal protein P0"/>
    <property type="match status" value="1"/>
</dbReference>
<dbReference type="InterPro" id="IPR030670">
    <property type="entry name" value="uL10_eukaryotes"/>
</dbReference>
<dbReference type="Pfam" id="PF17777">
    <property type="entry name" value="RL10P_insert"/>
    <property type="match status" value="1"/>
</dbReference>